<evidence type="ECO:0000313" key="2">
    <source>
        <dbReference type="EMBL" id="MDO1449264.1"/>
    </source>
</evidence>
<evidence type="ECO:0000256" key="1">
    <source>
        <dbReference type="SAM" id="SignalP"/>
    </source>
</evidence>
<proteinExistence type="predicted"/>
<accession>A0ABT8RAZ1</accession>
<dbReference type="InterPro" id="IPR023614">
    <property type="entry name" value="Porin_dom_sf"/>
</dbReference>
<sequence>MQGQRRTLLTILVLMLALTLPAWAQQQLEQQQDREEEKQKGLRKFLKRGEFELHLRSYFMSTLNQGSLTDYSTLATGAGIGYYSPAYKNFRVGMSGFFILRIYAHNLEKIDPATGAMNRYEIALYDTHHPENGIDLDRLEELFIEYKKNRWQFTLGRQKLHSPFLNKQDNRMRPNLFSGLTGHYRVGKWEATGAWITGVTPRGTIDWYSIEESFGVYSSGKHTDGSPSGYKDHIRSKGIGLAGLSYKNDVVKAQAWNYFTEDVFNISMFQADYHAKKNTINLIAGVQGFYERAISRGGNTDPGKSYILPNESTFGMGMSIGGQVKSHTLTFNYLGINKGGRFLFPREWGREIFYVSLPRERFEGQGGVQAYALKYEYQIPGTKLNTQVGVSKVVSPAADNFELNKYGIPSYYHLSGMLDYKPAGSLEGLDIKLLAVHKLPDHKATLPDQVAINKVNMWNLNVVVDYKF</sequence>
<name>A0ABT8RAZ1_9BACT</name>
<dbReference type="EMBL" id="JAUKPO010000017">
    <property type="protein sequence ID" value="MDO1449264.1"/>
    <property type="molecule type" value="Genomic_DNA"/>
</dbReference>
<keyword evidence="1" id="KW-0732">Signal</keyword>
<reference evidence="2" key="1">
    <citation type="submission" date="2023-07" db="EMBL/GenBank/DDBJ databases">
        <title>The genome sequence of Rhodocytophaga aerolata KACC 12507.</title>
        <authorList>
            <person name="Zhang X."/>
        </authorList>
    </citation>
    <scope>NUCLEOTIDE SEQUENCE</scope>
    <source>
        <strain evidence="2">KACC 12507</strain>
    </source>
</reference>
<dbReference type="RefSeq" id="WP_302040065.1">
    <property type="nucleotide sequence ID" value="NZ_JAUKPO010000017.1"/>
</dbReference>
<feature type="signal peptide" evidence="1">
    <location>
        <begin position="1"/>
        <end position="24"/>
    </location>
</feature>
<comment type="caution">
    <text evidence="2">The sequence shown here is derived from an EMBL/GenBank/DDBJ whole genome shotgun (WGS) entry which is preliminary data.</text>
</comment>
<evidence type="ECO:0000313" key="3">
    <source>
        <dbReference type="Proteomes" id="UP001168528"/>
    </source>
</evidence>
<organism evidence="2 3">
    <name type="scientific">Rhodocytophaga aerolata</name>
    <dbReference type="NCBI Taxonomy" id="455078"/>
    <lineage>
        <taxon>Bacteria</taxon>
        <taxon>Pseudomonadati</taxon>
        <taxon>Bacteroidota</taxon>
        <taxon>Cytophagia</taxon>
        <taxon>Cytophagales</taxon>
        <taxon>Rhodocytophagaceae</taxon>
        <taxon>Rhodocytophaga</taxon>
    </lineage>
</organism>
<gene>
    <name evidence="2" type="ORF">Q0590_23505</name>
</gene>
<feature type="chain" id="PRO_5045923775" description="Outer membrane porin, OprD family" evidence="1">
    <location>
        <begin position="25"/>
        <end position="468"/>
    </location>
</feature>
<dbReference type="Gene3D" id="2.40.160.10">
    <property type="entry name" value="Porin"/>
    <property type="match status" value="1"/>
</dbReference>
<protein>
    <recommendedName>
        <fullName evidence="4">Outer membrane porin, OprD family</fullName>
    </recommendedName>
</protein>
<evidence type="ECO:0008006" key="4">
    <source>
        <dbReference type="Google" id="ProtNLM"/>
    </source>
</evidence>
<keyword evidence="3" id="KW-1185">Reference proteome</keyword>
<dbReference type="Proteomes" id="UP001168528">
    <property type="component" value="Unassembled WGS sequence"/>
</dbReference>